<dbReference type="PROSITE" id="PS51722">
    <property type="entry name" value="G_TR_2"/>
    <property type="match status" value="1"/>
</dbReference>
<evidence type="ECO:0000256" key="1">
    <source>
        <dbReference type="ARBA" id="ARBA00022741"/>
    </source>
</evidence>
<dbReference type="SUPFAM" id="SSF54980">
    <property type="entry name" value="EF-G C-terminal domain-like"/>
    <property type="match status" value="2"/>
</dbReference>
<dbReference type="PANTHER" id="PTHR43261:SF1">
    <property type="entry name" value="RIBOSOME-RELEASING FACTOR 2, MITOCHONDRIAL"/>
    <property type="match status" value="1"/>
</dbReference>
<dbReference type="CDD" id="cd16262">
    <property type="entry name" value="EFG_III"/>
    <property type="match status" value="1"/>
</dbReference>
<evidence type="ECO:0000256" key="4">
    <source>
        <dbReference type="ARBA" id="ARBA00023134"/>
    </source>
</evidence>
<dbReference type="Pfam" id="PF22042">
    <property type="entry name" value="EF-G_D2"/>
    <property type="match status" value="1"/>
</dbReference>
<comment type="similarity">
    <text evidence="5">Belongs to the TRAFAC class translation factor GTPase superfamily. Classic translation factor GTPase family. EF-G/EF-2 subfamily.</text>
</comment>
<dbReference type="FunFam" id="3.40.50.300:FF:000514">
    <property type="entry name" value="Ribosome-releasing factor 2, mitochondrial"/>
    <property type="match status" value="1"/>
</dbReference>
<dbReference type="Pfam" id="PF14492">
    <property type="entry name" value="EFG_III"/>
    <property type="match status" value="1"/>
</dbReference>
<protein>
    <recommendedName>
        <fullName evidence="5">Ribosome-releasing factor 2, mitochondrial</fullName>
        <shortName evidence="5">RRF2mt</shortName>
    </recommendedName>
    <alternativeName>
        <fullName evidence="5">Elongation factor G 2, mitochondrial</fullName>
        <shortName evidence="5">EF-G2mt</shortName>
        <shortName evidence="5">mEF-G 2</shortName>
    </alternativeName>
</protein>
<dbReference type="STRING" id="5486.A0A367XSI8"/>
<comment type="caution">
    <text evidence="7">The sequence shown here is derived from an EMBL/GenBank/DDBJ whole genome shotgun (WGS) entry which is preliminary data.</text>
</comment>
<keyword evidence="2 5" id="KW-0648">Protein biosynthesis</keyword>
<dbReference type="CDD" id="cd01886">
    <property type="entry name" value="EF-G"/>
    <property type="match status" value="1"/>
</dbReference>
<dbReference type="SUPFAM" id="SSF52540">
    <property type="entry name" value="P-loop containing nucleoside triphosphate hydrolases"/>
    <property type="match status" value="1"/>
</dbReference>
<evidence type="ECO:0000313" key="8">
    <source>
        <dbReference type="Proteomes" id="UP000253472"/>
    </source>
</evidence>
<dbReference type="Pfam" id="PF00009">
    <property type="entry name" value="GTP_EFTU"/>
    <property type="match status" value="1"/>
</dbReference>
<dbReference type="AlphaFoldDB" id="A0A367XSI8"/>
<dbReference type="GO" id="GO:0003924">
    <property type="term" value="F:GTPase activity"/>
    <property type="evidence" value="ECO:0007669"/>
    <property type="project" value="UniProtKB-UniRule"/>
</dbReference>
<evidence type="ECO:0000256" key="2">
    <source>
        <dbReference type="ARBA" id="ARBA00022917"/>
    </source>
</evidence>
<dbReference type="PANTHER" id="PTHR43261">
    <property type="entry name" value="TRANSLATION ELONGATION FACTOR G-RELATED"/>
    <property type="match status" value="1"/>
</dbReference>
<accession>A0A367XSI8</accession>
<dbReference type="Gene3D" id="3.30.70.240">
    <property type="match status" value="1"/>
</dbReference>
<dbReference type="GO" id="GO:0032543">
    <property type="term" value="P:mitochondrial translation"/>
    <property type="evidence" value="ECO:0007669"/>
    <property type="project" value="UniProtKB-UniRule"/>
</dbReference>
<dbReference type="InterPro" id="IPR030851">
    <property type="entry name" value="EFG2"/>
</dbReference>
<dbReference type="InterPro" id="IPR027417">
    <property type="entry name" value="P-loop_NTPase"/>
</dbReference>
<dbReference type="InterPro" id="IPR009000">
    <property type="entry name" value="Transl_B-barrel_sf"/>
</dbReference>
<feature type="binding site" evidence="5">
    <location>
        <begin position="155"/>
        <end position="158"/>
    </location>
    <ligand>
        <name>GTP</name>
        <dbReference type="ChEBI" id="CHEBI:37565"/>
    </ligand>
</feature>
<dbReference type="InterPro" id="IPR035647">
    <property type="entry name" value="EFG_III/V"/>
</dbReference>
<sequence length="797" mass="89192">MAPTWQLPKLLRISKRYSSNVLPKVVPQNIRNIGIIAHIDAGKTTTTERMIFNAGMINRAGNVDDGDTVTDYLPSERDRGITIQLAAITLPWWKHRINLLDTPGHADFTFEVIRSLRVLDGAVTILDAVAGVEAQTEKVWKQASNLNIPSIIYVNKMDRPGAGFSRAVKEVVQKLETRVVLCNMPYFEHSSSDIVFRGVIDVLEKSLLTWKEGDDTGKAVTATKIDESNPELFEMLKKARESMIETLGEYDERVIESLIEHDEDYMAVPSSVLDEVIRKATIERYLTPVFCGSSFRNYGVHPLMDGIVKYLPSPLETDPPVVASKGKPVPAALDKTNGLIVNGQKKTTLALVFKVMTLNNRPMTFVRVYCGKLTKNSHLFNTRTGKRLNLKSIQIMNGDIPQDVKDVGFGNICVIPGFETELRTGDTLSSSEVAAYTLLPIDIPPPLFNSAIEPRTAGDEKHMLQCVDKLIREDPSLTVHYDEEMGQIILGGMGELHLEIARDRMINDMKARVNFKDVVVSYKECFGGKKEREEETVKEEQRISLTISYLENAKDFVDQDGARILEEDNNVVLLPRSAASGEVREAIDEGRWKCENTIEELEQSIINGIRTCLLMGGPLFSFPIHSTLITVNEWSAAVTQSAKQDARLMYATIETMRVLKKNAEEFAVVEPIMMTKVYVSSNDLGEVSHDLANRCSAVILEVQDQSIENLETAAWAKSEAERIYLPPDYTNTKTNSGSEDIANKKLIVAETPLREMIGYLSKLRSITQGRATFDMSFLEMRRAPASRNEIIGSEFKF</sequence>
<dbReference type="InterPro" id="IPR000795">
    <property type="entry name" value="T_Tr_GTP-bd_dom"/>
</dbReference>
<dbReference type="InterPro" id="IPR031157">
    <property type="entry name" value="G_TR_CS"/>
</dbReference>
<dbReference type="GO" id="GO:0005525">
    <property type="term" value="F:GTP binding"/>
    <property type="evidence" value="ECO:0007669"/>
    <property type="project" value="UniProtKB-UniRule"/>
</dbReference>
<keyword evidence="8" id="KW-1185">Reference proteome</keyword>
<feature type="binding site" evidence="5">
    <location>
        <begin position="37"/>
        <end position="44"/>
    </location>
    <ligand>
        <name>GTP</name>
        <dbReference type="ChEBI" id="CHEBI:37565"/>
    </ligand>
</feature>
<evidence type="ECO:0000313" key="7">
    <source>
        <dbReference type="EMBL" id="RCK55762.1"/>
    </source>
</evidence>
<dbReference type="Gene3D" id="3.40.50.300">
    <property type="entry name" value="P-loop containing nucleotide triphosphate hydrolases"/>
    <property type="match status" value="1"/>
</dbReference>
<evidence type="ECO:0000259" key="6">
    <source>
        <dbReference type="PROSITE" id="PS51722"/>
    </source>
</evidence>
<dbReference type="SMART" id="SM00838">
    <property type="entry name" value="EFG_C"/>
    <property type="match status" value="1"/>
</dbReference>
<evidence type="ECO:0000256" key="3">
    <source>
        <dbReference type="ARBA" id="ARBA00023128"/>
    </source>
</evidence>
<dbReference type="HAMAP" id="MF_03059">
    <property type="entry name" value="mEF_G_2"/>
    <property type="match status" value="1"/>
</dbReference>
<dbReference type="InterPro" id="IPR005225">
    <property type="entry name" value="Small_GTP-bd"/>
</dbReference>
<dbReference type="InterPro" id="IPR035649">
    <property type="entry name" value="EFG_V"/>
</dbReference>
<dbReference type="InterPro" id="IPR053905">
    <property type="entry name" value="EF-G-like_DII"/>
</dbReference>
<dbReference type="GO" id="GO:0032790">
    <property type="term" value="P:ribosome disassembly"/>
    <property type="evidence" value="ECO:0007669"/>
    <property type="project" value="UniProtKB-UniRule"/>
</dbReference>
<dbReference type="PROSITE" id="PS00301">
    <property type="entry name" value="G_TR_1"/>
    <property type="match status" value="1"/>
</dbReference>
<dbReference type="Proteomes" id="UP000253472">
    <property type="component" value="Unassembled WGS sequence"/>
</dbReference>
<proteinExistence type="inferred from homology"/>
<dbReference type="InterPro" id="IPR000640">
    <property type="entry name" value="EFG_V-like"/>
</dbReference>
<comment type="subcellular location">
    <subcellularLocation>
        <location evidence="5">Mitochondrion</location>
    </subcellularLocation>
</comment>
<gene>
    <name evidence="7" type="primary">MEF2_0</name>
    <name evidence="5" type="synonym">MEF2</name>
    <name evidence="7" type="ORF">Cantr_05542</name>
</gene>
<dbReference type="Gene3D" id="2.40.30.10">
    <property type="entry name" value="Translation factors"/>
    <property type="match status" value="1"/>
</dbReference>
<dbReference type="SUPFAM" id="SSF50447">
    <property type="entry name" value="Translation proteins"/>
    <property type="match status" value="1"/>
</dbReference>
<feature type="binding site" evidence="5">
    <location>
        <begin position="101"/>
        <end position="105"/>
    </location>
    <ligand>
        <name>GTP</name>
        <dbReference type="ChEBI" id="CHEBI:37565"/>
    </ligand>
</feature>
<name>A0A367XSI8_9ASCO</name>
<dbReference type="Gene3D" id="3.30.70.870">
    <property type="entry name" value="Elongation Factor G (Translational Gtpase), domain 3"/>
    <property type="match status" value="1"/>
</dbReference>
<dbReference type="InterPro" id="IPR009022">
    <property type="entry name" value="EFG_III"/>
</dbReference>
<organism evidence="7 8">
    <name type="scientific">Candida viswanathii</name>
    <dbReference type="NCBI Taxonomy" id="5486"/>
    <lineage>
        <taxon>Eukaryota</taxon>
        <taxon>Fungi</taxon>
        <taxon>Dikarya</taxon>
        <taxon>Ascomycota</taxon>
        <taxon>Saccharomycotina</taxon>
        <taxon>Pichiomycetes</taxon>
        <taxon>Debaryomycetaceae</taxon>
        <taxon>Candida/Lodderomyces clade</taxon>
        <taxon>Candida</taxon>
    </lineage>
</organism>
<dbReference type="InterPro" id="IPR041095">
    <property type="entry name" value="EFG_II"/>
</dbReference>
<dbReference type="GO" id="GO:0005759">
    <property type="term" value="C:mitochondrial matrix"/>
    <property type="evidence" value="ECO:0007669"/>
    <property type="project" value="UniProtKB-ARBA"/>
</dbReference>
<keyword evidence="3 5" id="KW-0496">Mitochondrion</keyword>
<dbReference type="CDD" id="cd03713">
    <property type="entry name" value="EFG_mtEFG_C"/>
    <property type="match status" value="1"/>
</dbReference>
<keyword evidence="1 5" id="KW-0547">Nucleotide-binding</keyword>
<dbReference type="EMBL" id="QLNQ01000029">
    <property type="protein sequence ID" value="RCK55762.1"/>
    <property type="molecule type" value="Genomic_DNA"/>
</dbReference>
<reference evidence="7 8" key="1">
    <citation type="submission" date="2018-06" db="EMBL/GenBank/DDBJ databases">
        <title>Whole genome sequencing of Candida tropicalis (genome annotated by CSBL at Korea University).</title>
        <authorList>
            <person name="Ahn J."/>
        </authorList>
    </citation>
    <scope>NUCLEOTIDE SEQUENCE [LARGE SCALE GENOMIC DNA]</scope>
    <source>
        <strain evidence="7 8">ATCC 20962</strain>
    </source>
</reference>
<dbReference type="NCBIfam" id="TIGR00231">
    <property type="entry name" value="small_GTP"/>
    <property type="match status" value="1"/>
</dbReference>
<dbReference type="PRINTS" id="PR00315">
    <property type="entry name" value="ELONGATNFCT"/>
</dbReference>
<dbReference type="Pfam" id="PF00679">
    <property type="entry name" value="EFG_C"/>
    <property type="match status" value="1"/>
</dbReference>
<comment type="function">
    <text evidence="5">Mitochondrial GTPase that mediates the disassembly of ribosomes from messenger RNA at the termination of mitochondrial protein biosynthesis. Not involved in the GTP-dependent ribosomal translocation step during translation elongation.</text>
</comment>
<evidence type="ECO:0000256" key="5">
    <source>
        <dbReference type="HAMAP-Rule" id="MF_03059"/>
    </source>
</evidence>
<keyword evidence="4 5" id="KW-0342">GTP-binding</keyword>
<feature type="domain" description="Tr-type G" evidence="6">
    <location>
        <begin position="28"/>
        <end position="315"/>
    </location>
</feature>
<dbReference type="OrthoDB" id="198619at2759"/>